<feature type="binding site" evidence="11">
    <location>
        <begin position="30"/>
        <end position="37"/>
    </location>
    <ligand>
        <name>ATP</name>
        <dbReference type="ChEBI" id="CHEBI:30616"/>
    </ligand>
</feature>
<gene>
    <name evidence="15" type="ORF">CCH79_00004000</name>
</gene>
<keyword evidence="9" id="KW-0206">Cytoskeleton</keyword>
<organism evidence="15 16">
    <name type="scientific">Gambusia affinis</name>
    <name type="common">Western mosquitofish</name>
    <name type="synonym">Heterandria affinis</name>
    <dbReference type="NCBI Taxonomy" id="33528"/>
    <lineage>
        <taxon>Eukaryota</taxon>
        <taxon>Metazoa</taxon>
        <taxon>Chordata</taxon>
        <taxon>Craniata</taxon>
        <taxon>Vertebrata</taxon>
        <taxon>Euteleostomi</taxon>
        <taxon>Actinopterygii</taxon>
        <taxon>Neopterygii</taxon>
        <taxon>Teleostei</taxon>
        <taxon>Neoteleostei</taxon>
        <taxon>Acanthomorphata</taxon>
        <taxon>Ovalentaria</taxon>
        <taxon>Atherinomorphae</taxon>
        <taxon>Cyprinodontiformes</taxon>
        <taxon>Poeciliidae</taxon>
        <taxon>Poeciliinae</taxon>
        <taxon>Gambusia</taxon>
    </lineage>
</organism>
<evidence type="ECO:0000256" key="5">
    <source>
        <dbReference type="ARBA" id="ARBA00022741"/>
    </source>
</evidence>
<evidence type="ECO:0000256" key="3">
    <source>
        <dbReference type="ARBA" id="ARBA00022490"/>
    </source>
</evidence>
<dbReference type="InterPro" id="IPR052409">
    <property type="entry name" value="Myosin-III_kinase_activity"/>
</dbReference>
<dbReference type="GO" id="GO:0004674">
    <property type="term" value="F:protein serine/threonine kinase activity"/>
    <property type="evidence" value="ECO:0007669"/>
    <property type="project" value="TreeGrafter"/>
</dbReference>
<keyword evidence="6 11" id="KW-0067">ATP-binding</keyword>
<evidence type="ECO:0000256" key="6">
    <source>
        <dbReference type="ARBA" id="ARBA00022840"/>
    </source>
</evidence>
<keyword evidence="8 11" id="KW-0505">Motor protein</keyword>
<dbReference type="AlphaFoldDB" id="A0A315V455"/>
<dbReference type="PROSITE" id="PS51456">
    <property type="entry name" value="MYOSIN_MOTOR"/>
    <property type="match status" value="1"/>
</dbReference>
<dbReference type="GO" id="GO:0003779">
    <property type="term" value="F:actin binding"/>
    <property type="evidence" value="ECO:0007669"/>
    <property type="project" value="UniProtKB-KW"/>
</dbReference>
<dbReference type="GO" id="GO:0007605">
    <property type="term" value="P:sensory perception of sound"/>
    <property type="evidence" value="ECO:0007669"/>
    <property type="project" value="TreeGrafter"/>
</dbReference>
<evidence type="ECO:0000256" key="10">
    <source>
        <dbReference type="ARBA" id="ARBA00023273"/>
    </source>
</evidence>
<keyword evidence="10" id="KW-0966">Cell projection</keyword>
<dbReference type="PRINTS" id="PR00193">
    <property type="entry name" value="MYOSINHEAVY"/>
</dbReference>
<dbReference type="GO" id="GO:0005524">
    <property type="term" value="F:ATP binding"/>
    <property type="evidence" value="ECO:0007669"/>
    <property type="project" value="UniProtKB-UniRule"/>
</dbReference>
<dbReference type="InterPro" id="IPR027417">
    <property type="entry name" value="P-loop_NTPase"/>
</dbReference>
<feature type="domain" description="Myosin motor" evidence="14">
    <location>
        <begin position="1"/>
        <end position="121"/>
    </location>
</feature>
<dbReference type="GO" id="GO:0032426">
    <property type="term" value="C:stereocilium tip"/>
    <property type="evidence" value="ECO:0007669"/>
    <property type="project" value="TreeGrafter"/>
</dbReference>
<evidence type="ECO:0000256" key="11">
    <source>
        <dbReference type="PROSITE-ProRule" id="PRU00782"/>
    </source>
</evidence>
<keyword evidence="13" id="KW-0732">Signal</keyword>
<evidence type="ECO:0000256" key="12">
    <source>
        <dbReference type="SAM" id="MobiDB-lite"/>
    </source>
</evidence>
<keyword evidence="16" id="KW-1185">Reference proteome</keyword>
<comment type="caution">
    <text evidence="15">The sequence shown here is derived from an EMBL/GenBank/DDBJ whole genome shotgun (WGS) entry which is preliminary data.</text>
</comment>
<dbReference type="GO" id="GO:0030832">
    <property type="term" value="P:regulation of actin filament length"/>
    <property type="evidence" value="ECO:0007669"/>
    <property type="project" value="TreeGrafter"/>
</dbReference>
<dbReference type="Gene3D" id="3.40.850.10">
    <property type="entry name" value="Kinesin motor domain"/>
    <property type="match status" value="1"/>
</dbReference>
<evidence type="ECO:0000256" key="1">
    <source>
        <dbReference type="ARBA" id="ARBA00004245"/>
    </source>
</evidence>
<dbReference type="Pfam" id="PF00063">
    <property type="entry name" value="Myosin_head"/>
    <property type="match status" value="1"/>
</dbReference>
<comment type="subcellular location">
    <subcellularLocation>
        <location evidence="2">Cell projection</location>
    </subcellularLocation>
    <subcellularLocation>
        <location evidence="1">Cytoplasm</location>
        <location evidence="1">Cytoskeleton</location>
    </subcellularLocation>
</comment>
<protein>
    <recommendedName>
        <fullName evidence="14">Myosin motor domain-containing protein</fullName>
    </recommendedName>
</protein>
<keyword evidence="7 11" id="KW-0518">Myosin</keyword>
<evidence type="ECO:0000256" key="2">
    <source>
        <dbReference type="ARBA" id="ARBA00004316"/>
    </source>
</evidence>
<dbReference type="InterPro" id="IPR001609">
    <property type="entry name" value="Myosin_head_motor_dom-like"/>
</dbReference>
<feature type="chain" id="PRO_5016275141" description="Myosin motor domain-containing protein" evidence="13">
    <location>
        <begin position="26"/>
        <end position="464"/>
    </location>
</feature>
<sequence length="464" mass="50839">MIKVYRVQTGVSRVILVFVTSCVQCVVISGESGAGKTESAHLLVQQLTVLGKANNHTLQEKILLVNSLVEAFGNACTVINDNSSRFGKYLEMKFTNSGTVIGAQISEYLLEKSRVIHQAMNLKDLYKGQEEERQRNTRWKETILWHPTNPEQQQVQELKPIGRFSLSCCKVICRDIPEVTSALHEPPSCFISVFYRRLNSTMENYHQDSTHTIADSGRNLEKHLLFLTLPLQQVITTCFSVQTCSFTRCLLITAAASLEELSGLAVLGWAGLAVSGNRRGGANMGANLTSNSPAWGLPLETFCNATTGEEGNRAEDKLTAAAAGSESGVTGHDCTRSSQHRLTVSHYTGDRRRREAGPGQTGPDRRGRLTGLLFNPANTPDTTGGFTVSGFGLRSLHLYSHPHPSLLTPAPVCVGGAWRIWHDSSRRRRLQSSDLISCSAALQMAHERWTQTKDGDALTAMLAA</sequence>
<comment type="caution">
    <text evidence="11">Lacks conserved residue(s) required for the propagation of feature annotation.</text>
</comment>
<dbReference type="InterPro" id="IPR036961">
    <property type="entry name" value="Kinesin_motor_dom_sf"/>
</dbReference>
<feature type="signal peptide" evidence="13">
    <location>
        <begin position="1"/>
        <end position="25"/>
    </location>
</feature>
<keyword evidence="4" id="KW-0677">Repeat</keyword>
<accession>A0A315V455</accession>
<keyword evidence="11" id="KW-0009">Actin-binding</keyword>
<name>A0A315V455_GAMAF</name>
<dbReference type="SMART" id="SM00242">
    <property type="entry name" value="MYSc"/>
    <property type="match status" value="1"/>
</dbReference>
<dbReference type="Proteomes" id="UP000250572">
    <property type="component" value="Unassembled WGS sequence"/>
</dbReference>
<dbReference type="GO" id="GO:0051491">
    <property type="term" value="P:positive regulation of filopodium assembly"/>
    <property type="evidence" value="ECO:0007669"/>
    <property type="project" value="TreeGrafter"/>
</dbReference>
<evidence type="ECO:0000313" key="15">
    <source>
        <dbReference type="EMBL" id="PWA18076.1"/>
    </source>
</evidence>
<evidence type="ECO:0000259" key="14">
    <source>
        <dbReference type="PROSITE" id="PS51456"/>
    </source>
</evidence>
<keyword evidence="3" id="KW-0963">Cytoplasm</keyword>
<evidence type="ECO:0000256" key="7">
    <source>
        <dbReference type="ARBA" id="ARBA00023123"/>
    </source>
</evidence>
<dbReference type="GO" id="GO:0032433">
    <property type="term" value="C:filopodium tip"/>
    <property type="evidence" value="ECO:0007669"/>
    <property type="project" value="TreeGrafter"/>
</dbReference>
<dbReference type="PANTHER" id="PTHR46256:SF4">
    <property type="entry name" value="MYOSIN-IIIA"/>
    <property type="match status" value="1"/>
</dbReference>
<dbReference type="SUPFAM" id="SSF52540">
    <property type="entry name" value="P-loop containing nucleoside triphosphate hydrolases"/>
    <property type="match status" value="1"/>
</dbReference>
<evidence type="ECO:0000313" key="16">
    <source>
        <dbReference type="Proteomes" id="UP000250572"/>
    </source>
</evidence>
<evidence type="ECO:0000256" key="8">
    <source>
        <dbReference type="ARBA" id="ARBA00023175"/>
    </source>
</evidence>
<dbReference type="EMBL" id="NHOQ01002355">
    <property type="protein sequence ID" value="PWA18076.1"/>
    <property type="molecule type" value="Genomic_DNA"/>
</dbReference>
<reference evidence="15 16" key="1">
    <citation type="journal article" date="2018" name="G3 (Bethesda)">
        <title>A High-Quality Reference Genome for the Invasive Mosquitofish Gambusia affinis Using a Chicago Library.</title>
        <authorList>
            <person name="Hoffberg S.L."/>
            <person name="Troendle N.J."/>
            <person name="Glenn T.C."/>
            <person name="Mahmud O."/>
            <person name="Louha S."/>
            <person name="Chalopin D."/>
            <person name="Bennetzen J.L."/>
            <person name="Mauricio R."/>
        </authorList>
    </citation>
    <scope>NUCLEOTIDE SEQUENCE [LARGE SCALE GENOMIC DNA]</scope>
    <source>
        <strain evidence="15">NE01/NJP1002.9</strain>
        <tissue evidence="15">Muscle</tissue>
    </source>
</reference>
<dbReference type="GO" id="GO:0001917">
    <property type="term" value="C:photoreceptor inner segment"/>
    <property type="evidence" value="ECO:0007669"/>
    <property type="project" value="TreeGrafter"/>
</dbReference>
<comment type="similarity">
    <text evidence="11">Belongs to the TRAFAC class myosin-kinesin ATPase superfamily. Myosin family.</text>
</comment>
<evidence type="ECO:0000256" key="9">
    <source>
        <dbReference type="ARBA" id="ARBA00023212"/>
    </source>
</evidence>
<dbReference type="PANTHER" id="PTHR46256">
    <property type="entry name" value="AGAP011099-PA"/>
    <property type="match status" value="1"/>
</dbReference>
<dbReference type="GO" id="GO:0000146">
    <property type="term" value="F:microfilament motor activity"/>
    <property type="evidence" value="ECO:0007669"/>
    <property type="project" value="TreeGrafter"/>
</dbReference>
<feature type="region of interest" description="Disordered" evidence="12">
    <location>
        <begin position="340"/>
        <end position="367"/>
    </location>
</feature>
<dbReference type="GO" id="GO:0016459">
    <property type="term" value="C:myosin complex"/>
    <property type="evidence" value="ECO:0007669"/>
    <property type="project" value="UniProtKB-KW"/>
</dbReference>
<evidence type="ECO:0000256" key="13">
    <source>
        <dbReference type="SAM" id="SignalP"/>
    </source>
</evidence>
<evidence type="ECO:0000256" key="4">
    <source>
        <dbReference type="ARBA" id="ARBA00022737"/>
    </source>
</evidence>
<keyword evidence="5 11" id="KW-0547">Nucleotide-binding</keyword>
<proteinExistence type="inferred from homology"/>